<evidence type="ECO:0000313" key="1">
    <source>
        <dbReference type="EMBL" id="KAH7670202.1"/>
    </source>
</evidence>
<keyword evidence="2" id="KW-1185">Reference proteome</keyword>
<comment type="caution">
    <text evidence="1">The sequence shown here is derived from an EMBL/GenBank/DDBJ whole genome shotgun (WGS) entry which is preliminary data.</text>
</comment>
<evidence type="ECO:0000313" key="2">
    <source>
        <dbReference type="Proteomes" id="UP000827976"/>
    </source>
</evidence>
<protein>
    <submittedName>
        <fullName evidence="1">F-box domain-containing protein</fullName>
    </submittedName>
</protein>
<gene>
    <name evidence="1" type="ORF">IHE45_10G009900</name>
</gene>
<dbReference type="EMBL" id="CM037020">
    <property type="protein sequence ID" value="KAH7670202.1"/>
    <property type="molecule type" value="Genomic_DNA"/>
</dbReference>
<organism evidence="1 2">
    <name type="scientific">Dioscorea alata</name>
    <name type="common">Purple yam</name>
    <dbReference type="NCBI Taxonomy" id="55571"/>
    <lineage>
        <taxon>Eukaryota</taxon>
        <taxon>Viridiplantae</taxon>
        <taxon>Streptophyta</taxon>
        <taxon>Embryophyta</taxon>
        <taxon>Tracheophyta</taxon>
        <taxon>Spermatophyta</taxon>
        <taxon>Magnoliopsida</taxon>
        <taxon>Liliopsida</taxon>
        <taxon>Dioscoreales</taxon>
        <taxon>Dioscoreaceae</taxon>
        <taxon>Dioscorea</taxon>
    </lineage>
</organism>
<sequence length="373" mass="43773">MADFENIPKDMLQEITKFLSIPDYIRFGAVCSHWLEVIKEGYYFPHKQLPWLIFFDIESPRVFNPLDEKVYQIELPELHQRHCAGSSHGWLITIDLNLNINLLNPFSKDQVKLPQLPFDASDVWPRLYYECFWSKWPEERRDQLIYKAVLSADPCKNSDYTVMAIYCCNFKLAFWRIGDITWTVINSDFVLQDIIWFNGAFYVVGSSNNICRVELGIENKLIEINSHDDSILQSMKKYLVNFMGDLLLVYRSIAPAECGVDTMEFLRTDGFMLFKLDQKENKFVELKNINGHVLFLGSNHAVFTPTTTLAEKMEDNFIYFSDDYECANHMYGYRDSGVYNMRDKSITFPLNNIFHQVKQPTFIDINPDTFRFV</sequence>
<name>A0ACB7V8W3_DIOAL</name>
<reference evidence="2" key="1">
    <citation type="journal article" date="2022" name="Nat. Commun.">
        <title>Chromosome evolution and the genetic basis of agronomically important traits in greater yam.</title>
        <authorList>
            <person name="Bredeson J.V."/>
            <person name="Lyons J.B."/>
            <person name="Oniyinde I.O."/>
            <person name="Okereke N.R."/>
            <person name="Kolade O."/>
            <person name="Nnabue I."/>
            <person name="Nwadili C.O."/>
            <person name="Hribova E."/>
            <person name="Parker M."/>
            <person name="Nwogha J."/>
            <person name="Shu S."/>
            <person name="Carlson J."/>
            <person name="Kariba R."/>
            <person name="Muthemba S."/>
            <person name="Knop K."/>
            <person name="Barton G.J."/>
            <person name="Sherwood A.V."/>
            <person name="Lopez-Montes A."/>
            <person name="Asiedu R."/>
            <person name="Jamnadass R."/>
            <person name="Muchugi A."/>
            <person name="Goodstein D."/>
            <person name="Egesi C.N."/>
            <person name="Featherston J."/>
            <person name="Asfaw A."/>
            <person name="Simpson G.G."/>
            <person name="Dolezel J."/>
            <person name="Hendre P.S."/>
            <person name="Van Deynze A."/>
            <person name="Kumar P.L."/>
            <person name="Obidiegwu J.E."/>
            <person name="Bhattacharjee R."/>
            <person name="Rokhsar D.S."/>
        </authorList>
    </citation>
    <scope>NUCLEOTIDE SEQUENCE [LARGE SCALE GENOMIC DNA]</scope>
    <source>
        <strain evidence="2">cv. TDa95/00328</strain>
    </source>
</reference>
<accession>A0ACB7V8W3</accession>
<proteinExistence type="predicted"/>
<dbReference type="Proteomes" id="UP000827976">
    <property type="component" value="Chromosome 10"/>
</dbReference>